<dbReference type="AlphaFoldDB" id="B8FMH1"/>
<name>B8FMH1_DESAL</name>
<gene>
    <name evidence="2" type="ordered locus">Dalk_4329</name>
</gene>
<sequence length="35" mass="4245">MSMPKKQIRKPPEPRDEIISFIKKQDKASCLRWMQ</sequence>
<accession>B8FMH1</accession>
<feature type="region of interest" description="Disordered" evidence="1">
    <location>
        <begin position="1"/>
        <end position="21"/>
    </location>
</feature>
<dbReference type="KEGG" id="dal:Dalk_4329"/>
<evidence type="ECO:0000313" key="3">
    <source>
        <dbReference type="Proteomes" id="UP000000739"/>
    </source>
</evidence>
<evidence type="ECO:0000256" key="1">
    <source>
        <dbReference type="SAM" id="MobiDB-lite"/>
    </source>
</evidence>
<feature type="compositionally biased region" description="Basic and acidic residues" evidence="1">
    <location>
        <begin position="10"/>
        <end position="21"/>
    </location>
</feature>
<reference evidence="2 3" key="1">
    <citation type="journal article" date="2012" name="Environ. Microbiol.">
        <title>The genome sequence of Desulfatibacillum alkenivorans AK-01: a blueprint for anaerobic alkane oxidation.</title>
        <authorList>
            <person name="Callaghan A.V."/>
            <person name="Morris B.E."/>
            <person name="Pereira I.A."/>
            <person name="McInerney M.J."/>
            <person name="Austin R.N."/>
            <person name="Groves J.T."/>
            <person name="Kukor J.J."/>
            <person name="Suflita J.M."/>
            <person name="Young L.Y."/>
            <person name="Zylstra G.J."/>
            <person name="Wawrik B."/>
        </authorList>
    </citation>
    <scope>NUCLEOTIDE SEQUENCE [LARGE SCALE GENOMIC DNA]</scope>
    <source>
        <strain evidence="2 3">AK-01</strain>
    </source>
</reference>
<organism evidence="2 3">
    <name type="scientific">Desulfatibacillum aliphaticivorans</name>
    <dbReference type="NCBI Taxonomy" id="218208"/>
    <lineage>
        <taxon>Bacteria</taxon>
        <taxon>Pseudomonadati</taxon>
        <taxon>Thermodesulfobacteriota</taxon>
        <taxon>Desulfobacteria</taxon>
        <taxon>Desulfobacterales</taxon>
        <taxon>Desulfatibacillaceae</taxon>
        <taxon>Desulfatibacillum</taxon>
    </lineage>
</organism>
<proteinExistence type="predicted"/>
<dbReference type="EMBL" id="CP001322">
    <property type="protein sequence ID" value="ACL06009.1"/>
    <property type="molecule type" value="Genomic_DNA"/>
</dbReference>
<dbReference type="HOGENOM" id="CLU_3364576_0_0_7"/>
<protein>
    <submittedName>
        <fullName evidence="2">Uncharacterized protein</fullName>
    </submittedName>
</protein>
<evidence type="ECO:0000313" key="2">
    <source>
        <dbReference type="EMBL" id="ACL06009.1"/>
    </source>
</evidence>
<keyword evidence="3" id="KW-1185">Reference proteome</keyword>
<dbReference type="Proteomes" id="UP000000739">
    <property type="component" value="Chromosome"/>
</dbReference>